<feature type="coiled-coil region" evidence="1">
    <location>
        <begin position="277"/>
        <end position="304"/>
    </location>
</feature>
<proteinExistence type="predicted"/>
<dbReference type="Pfam" id="PF20918">
    <property type="entry name" value="SPOCS_spoVID-N"/>
    <property type="match status" value="1"/>
</dbReference>
<gene>
    <name evidence="4" type="ORF">WMW72_25865</name>
</gene>
<comment type="caution">
    <text evidence="4">The sequence shown here is derived from an EMBL/GenBank/DDBJ whole genome shotgun (WGS) entry which is preliminary data.</text>
</comment>
<reference evidence="4 5" key="1">
    <citation type="submission" date="2024-04" db="EMBL/GenBank/DDBJ databases">
        <title>draft genome sequnece of Paenibacillus filicis.</title>
        <authorList>
            <person name="Kim D.-U."/>
        </authorList>
    </citation>
    <scope>NUCLEOTIDE SEQUENCE [LARGE SCALE GENOMIC DNA]</scope>
    <source>
        <strain evidence="4 5">KACC14197</strain>
    </source>
</reference>
<dbReference type="InterPro" id="IPR036779">
    <property type="entry name" value="LysM_dom_sf"/>
</dbReference>
<dbReference type="PROSITE" id="PS51782">
    <property type="entry name" value="LYSM"/>
    <property type="match status" value="1"/>
</dbReference>
<protein>
    <submittedName>
        <fullName evidence="4">LysM peptidoglycan-binding domain-containing protein</fullName>
    </submittedName>
</protein>
<dbReference type="Pfam" id="PF01476">
    <property type="entry name" value="LysM"/>
    <property type="match status" value="1"/>
</dbReference>
<dbReference type="SUPFAM" id="SSF54106">
    <property type="entry name" value="LysM domain"/>
    <property type="match status" value="1"/>
</dbReference>
<dbReference type="Proteomes" id="UP001469365">
    <property type="component" value="Unassembled WGS sequence"/>
</dbReference>
<sequence length="364" mass="40339">MTTPSNGLRFDIYERVHVSDEVLGIRQLEGVELVPHIQVLSQGEQALLRGNLLLTGSYVDEQEREGQRLEHLIPVEITLPMSRVTRVEEIAVEIENFDVDLLSPRSLNITGVLSLNGLEVSSSSNGTEPAWRETEEEVVFVHEPSAAQLEEYISDVETRQREEEQGAFQEPAADPASWQGSRHEEPHPPVSAAEHENEEEEAEPVPVVQSEEAVNEWLPEPAPAVEEEKKELKVGFGSKKTSEEQQTAAAQTPAPVSPKTGAFGLSSLINYSASKSEARAAEEAAQAQAAAEAASAQKVELRNLLLSRRGEQQEFKKVRLVIVQKEDTLETIAKKYELNPRELILYNRLGDNELAAGQIVYIPR</sequence>
<evidence type="ECO:0000313" key="5">
    <source>
        <dbReference type="Proteomes" id="UP001469365"/>
    </source>
</evidence>
<keyword evidence="5" id="KW-1185">Reference proteome</keyword>
<dbReference type="InterPro" id="IPR048862">
    <property type="entry name" value="SPOCS_spoVID_N"/>
</dbReference>
<evidence type="ECO:0000313" key="4">
    <source>
        <dbReference type="EMBL" id="MEK8131340.1"/>
    </source>
</evidence>
<dbReference type="EMBL" id="JBBPCC010000020">
    <property type="protein sequence ID" value="MEK8131340.1"/>
    <property type="molecule type" value="Genomic_DNA"/>
</dbReference>
<accession>A0ABU9DTD7</accession>
<feature type="domain" description="LysM" evidence="3">
    <location>
        <begin position="319"/>
        <end position="362"/>
    </location>
</feature>
<feature type="compositionally biased region" description="Low complexity" evidence="2">
    <location>
        <begin position="245"/>
        <end position="254"/>
    </location>
</feature>
<keyword evidence="1" id="KW-0175">Coiled coil</keyword>
<feature type="region of interest" description="Disordered" evidence="2">
    <location>
        <begin position="158"/>
        <end position="258"/>
    </location>
</feature>
<evidence type="ECO:0000256" key="2">
    <source>
        <dbReference type="SAM" id="MobiDB-lite"/>
    </source>
</evidence>
<evidence type="ECO:0000256" key="1">
    <source>
        <dbReference type="SAM" id="Coils"/>
    </source>
</evidence>
<dbReference type="SMART" id="SM00257">
    <property type="entry name" value="LysM"/>
    <property type="match status" value="1"/>
</dbReference>
<dbReference type="RefSeq" id="WP_341418472.1">
    <property type="nucleotide sequence ID" value="NZ_JBBPCC010000020.1"/>
</dbReference>
<organism evidence="4 5">
    <name type="scientific">Paenibacillus filicis</name>
    <dbReference type="NCBI Taxonomy" id="669464"/>
    <lineage>
        <taxon>Bacteria</taxon>
        <taxon>Bacillati</taxon>
        <taxon>Bacillota</taxon>
        <taxon>Bacilli</taxon>
        <taxon>Bacillales</taxon>
        <taxon>Paenibacillaceae</taxon>
        <taxon>Paenibacillus</taxon>
    </lineage>
</organism>
<dbReference type="InterPro" id="IPR018392">
    <property type="entry name" value="LysM"/>
</dbReference>
<name>A0ABU9DTD7_9BACL</name>
<dbReference type="CDD" id="cd00118">
    <property type="entry name" value="LysM"/>
    <property type="match status" value="1"/>
</dbReference>
<dbReference type="Gene3D" id="3.10.350.10">
    <property type="entry name" value="LysM domain"/>
    <property type="match status" value="1"/>
</dbReference>
<evidence type="ECO:0000259" key="3">
    <source>
        <dbReference type="PROSITE" id="PS51782"/>
    </source>
</evidence>